<dbReference type="KEGG" id="lkm:EFP84_12915"/>
<dbReference type="AlphaFoldDB" id="A0AAD0URI6"/>
<sequence>MQKIIIFPNPSGANEKRSPTSRFADLSLQIRSFLESGKLRDFLKTVPAGVFTGAFCNLL</sequence>
<dbReference type="Proteomes" id="UP000276407">
    <property type="component" value="Chromosome 1"/>
</dbReference>
<reference evidence="1 2" key="1">
    <citation type="submission" date="2018-11" db="EMBL/GenBank/DDBJ databases">
        <title>Complete genome sequence of Leptospira kmetyi isolate LS 001/16 from soil sample associated with a leptospirosis patient in Kelantan.</title>
        <authorList>
            <person name="Muhammad Yusoff F."/>
            <person name="Muhammad Yusoff S."/>
            <person name="Ahmad M.N."/>
            <person name="Yusof N.Y."/>
            <person name="Aziah I."/>
        </authorList>
    </citation>
    <scope>NUCLEOTIDE SEQUENCE [LARGE SCALE GENOMIC DNA]</scope>
    <source>
        <strain evidence="1 2">LS 001/16</strain>
    </source>
</reference>
<proteinExistence type="predicted"/>
<protein>
    <submittedName>
        <fullName evidence="1">Uncharacterized protein</fullName>
    </submittedName>
</protein>
<evidence type="ECO:0000313" key="2">
    <source>
        <dbReference type="Proteomes" id="UP000276407"/>
    </source>
</evidence>
<name>A0AAD0URI6_9LEPT</name>
<gene>
    <name evidence="1" type="ORF">EFP84_12915</name>
</gene>
<organism evidence="1 2">
    <name type="scientific">Leptospira kmetyi</name>
    <dbReference type="NCBI Taxonomy" id="408139"/>
    <lineage>
        <taxon>Bacteria</taxon>
        <taxon>Pseudomonadati</taxon>
        <taxon>Spirochaetota</taxon>
        <taxon>Spirochaetia</taxon>
        <taxon>Leptospirales</taxon>
        <taxon>Leptospiraceae</taxon>
        <taxon>Leptospira</taxon>
    </lineage>
</organism>
<dbReference type="EMBL" id="CP033614">
    <property type="protein sequence ID" value="AYV56325.1"/>
    <property type="molecule type" value="Genomic_DNA"/>
</dbReference>
<evidence type="ECO:0000313" key="1">
    <source>
        <dbReference type="EMBL" id="AYV56325.1"/>
    </source>
</evidence>
<accession>A0AAD0URI6</accession>